<evidence type="ECO:0000256" key="7">
    <source>
        <dbReference type="ARBA" id="ARBA00048478"/>
    </source>
</evidence>
<evidence type="ECO:0000259" key="9">
    <source>
        <dbReference type="Pfam" id="PF02224"/>
    </source>
</evidence>
<dbReference type="Gene3D" id="3.40.50.300">
    <property type="entry name" value="P-loop containing nucleotide triphosphate hydrolases"/>
    <property type="match status" value="1"/>
</dbReference>
<evidence type="ECO:0000256" key="1">
    <source>
        <dbReference type="ARBA" id="ARBA00009427"/>
    </source>
</evidence>
<reference evidence="10" key="1">
    <citation type="submission" date="2024-05" db="EMBL/GenBank/DDBJ databases">
        <authorList>
            <person name="Cai S.Y."/>
            <person name="Jin L.M."/>
            <person name="Li H.R."/>
        </authorList>
    </citation>
    <scope>NUCLEOTIDE SEQUENCE</scope>
    <source>
        <strain evidence="10">A5-74</strain>
    </source>
</reference>
<dbReference type="SUPFAM" id="SSF52540">
    <property type="entry name" value="P-loop containing nucleoside triphosphate hydrolases"/>
    <property type="match status" value="1"/>
</dbReference>
<dbReference type="InterPro" id="IPR003136">
    <property type="entry name" value="Cytidylate_kin"/>
</dbReference>
<dbReference type="GO" id="GO:0005524">
    <property type="term" value="F:ATP binding"/>
    <property type="evidence" value="ECO:0007669"/>
    <property type="project" value="UniProtKB-UniRule"/>
</dbReference>
<dbReference type="EC" id="2.7.4.25" evidence="8"/>
<organism evidence="10">
    <name type="scientific">Nakamurella sp. A5-74</name>
    <dbReference type="NCBI Taxonomy" id="3158264"/>
    <lineage>
        <taxon>Bacteria</taxon>
        <taxon>Bacillati</taxon>
        <taxon>Actinomycetota</taxon>
        <taxon>Actinomycetes</taxon>
        <taxon>Nakamurellales</taxon>
        <taxon>Nakamurellaceae</taxon>
        <taxon>Nakamurella</taxon>
    </lineage>
</organism>
<keyword evidence="2 8" id="KW-0808">Transferase</keyword>
<dbReference type="GO" id="GO:0036431">
    <property type="term" value="F:dCMP kinase activity"/>
    <property type="evidence" value="ECO:0007669"/>
    <property type="project" value="InterPro"/>
</dbReference>
<gene>
    <name evidence="8 10" type="primary">cmk</name>
    <name evidence="10" type="ORF">ABLG96_14885</name>
</gene>
<dbReference type="HAMAP" id="MF_00238">
    <property type="entry name" value="Cytidyl_kinase_type1"/>
    <property type="match status" value="1"/>
</dbReference>
<keyword evidence="4 8" id="KW-0418">Kinase</keyword>
<evidence type="ECO:0000313" key="10">
    <source>
        <dbReference type="EMBL" id="XCG62526.1"/>
    </source>
</evidence>
<evidence type="ECO:0000256" key="8">
    <source>
        <dbReference type="HAMAP-Rule" id="MF_00238"/>
    </source>
</evidence>
<dbReference type="EMBL" id="CP159218">
    <property type="protein sequence ID" value="XCG62526.1"/>
    <property type="molecule type" value="Genomic_DNA"/>
</dbReference>
<dbReference type="RefSeq" id="WP_353648141.1">
    <property type="nucleotide sequence ID" value="NZ_CP159218.1"/>
</dbReference>
<dbReference type="GO" id="GO:0006220">
    <property type="term" value="P:pyrimidine nucleotide metabolic process"/>
    <property type="evidence" value="ECO:0007669"/>
    <property type="project" value="UniProtKB-UniRule"/>
</dbReference>
<evidence type="ECO:0000256" key="3">
    <source>
        <dbReference type="ARBA" id="ARBA00022741"/>
    </source>
</evidence>
<evidence type="ECO:0000256" key="2">
    <source>
        <dbReference type="ARBA" id="ARBA00022679"/>
    </source>
</evidence>
<dbReference type="InterPro" id="IPR011994">
    <property type="entry name" value="Cytidylate_kinase_dom"/>
</dbReference>
<feature type="domain" description="Cytidylate kinase" evidence="9">
    <location>
        <begin position="19"/>
        <end position="228"/>
    </location>
</feature>
<keyword evidence="3 8" id="KW-0547">Nucleotide-binding</keyword>
<comment type="similarity">
    <text evidence="1 8">Belongs to the cytidylate kinase family. Type 1 subfamily.</text>
</comment>
<protein>
    <recommendedName>
        <fullName evidence="8">Cytidylate kinase</fullName>
        <shortName evidence="8">CK</shortName>
        <ecNumber evidence="8">2.7.4.25</ecNumber>
    </recommendedName>
    <alternativeName>
        <fullName evidence="8">Cytidine monophosphate kinase</fullName>
        <shortName evidence="8">CMP kinase</shortName>
    </alternativeName>
</protein>
<dbReference type="CDD" id="cd02020">
    <property type="entry name" value="CMPK"/>
    <property type="match status" value="1"/>
</dbReference>
<dbReference type="InterPro" id="IPR027417">
    <property type="entry name" value="P-loop_NTPase"/>
</dbReference>
<keyword evidence="8" id="KW-0963">Cytoplasm</keyword>
<evidence type="ECO:0000256" key="4">
    <source>
        <dbReference type="ARBA" id="ARBA00022777"/>
    </source>
</evidence>
<comment type="catalytic activity">
    <reaction evidence="7 8">
        <text>CMP + ATP = CDP + ADP</text>
        <dbReference type="Rhea" id="RHEA:11600"/>
        <dbReference type="ChEBI" id="CHEBI:30616"/>
        <dbReference type="ChEBI" id="CHEBI:58069"/>
        <dbReference type="ChEBI" id="CHEBI:60377"/>
        <dbReference type="ChEBI" id="CHEBI:456216"/>
        <dbReference type="EC" id="2.7.4.25"/>
    </reaction>
</comment>
<dbReference type="AlphaFoldDB" id="A0AAU8DL64"/>
<sequence>MTTTHSAGHPGTARTRFVIAIDGPSGTGKSTVAKELARRLGAGYLDTGALYRLVALAVLRAGVAPEDPAAVAPVLAGLELRPPLDPDAQQHLLSGDDVTADIRGVPVTQAVTPISAQPQVRTWLHDLQRGTALGGRMVVEGRDIGTVIVPEADLKIFLTADEAERARRRHGETSGAAGDVAEVGADLRRRDLVDSTRATAPLRPADDAEHVDSSSLTVEEVVARILAAAGKRGIR</sequence>
<name>A0AAU8DL64_9ACTN</name>
<dbReference type="NCBIfam" id="TIGR00017">
    <property type="entry name" value="cmk"/>
    <property type="match status" value="1"/>
</dbReference>
<comment type="subcellular location">
    <subcellularLocation>
        <location evidence="8">Cytoplasm</location>
    </subcellularLocation>
</comment>
<feature type="binding site" evidence="8">
    <location>
        <begin position="23"/>
        <end position="31"/>
    </location>
    <ligand>
        <name>ATP</name>
        <dbReference type="ChEBI" id="CHEBI:30616"/>
    </ligand>
</feature>
<comment type="catalytic activity">
    <reaction evidence="6 8">
        <text>dCMP + ATP = dCDP + ADP</text>
        <dbReference type="Rhea" id="RHEA:25094"/>
        <dbReference type="ChEBI" id="CHEBI:30616"/>
        <dbReference type="ChEBI" id="CHEBI:57566"/>
        <dbReference type="ChEBI" id="CHEBI:58593"/>
        <dbReference type="ChEBI" id="CHEBI:456216"/>
        <dbReference type="EC" id="2.7.4.25"/>
    </reaction>
</comment>
<dbReference type="Pfam" id="PF02224">
    <property type="entry name" value="Cytidylate_kin"/>
    <property type="match status" value="1"/>
</dbReference>
<dbReference type="GO" id="GO:0005737">
    <property type="term" value="C:cytoplasm"/>
    <property type="evidence" value="ECO:0007669"/>
    <property type="project" value="UniProtKB-SubCell"/>
</dbReference>
<evidence type="ECO:0000256" key="5">
    <source>
        <dbReference type="ARBA" id="ARBA00022840"/>
    </source>
</evidence>
<evidence type="ECO:0000256" key="6">
    <source>
        <dbReference type="ARBA" id="ARBA00047615"/>
    </source>
</evidence>
<proteinExistence type="inferred from homology"/>
<accession>A0AAU8DL64</accession>
<keyword evidence="5 8" id="KW-0067">ATP-binding</keyword>